<proteinExistence type="predicted"/>
<sequence length="221" mass="25447">MVEAFHGAGIQRAAIFKPVGAEEIRDYPLSNEDRLDSHYFVPWERRRWLNSDMRLRGTAECRALYLDLIFISYDQSPVGTLPIDTDILARLVMVDPVHMRALCSLPYGPLHRWERCRCDGGEIRLMHPMVLRTLTEAIARKEDNRAKNEAANAAKRRQRLRITISGYAADLAKNDAALLFMDEWLVSQGCEYRSSAWVERALAAWSDHMLALTMRARSERQ</sequence>
<dbReference type="RefSeq" id="WP_139182516.1">
    <property type="nucleotide sequence ID" value="NZ_CP119563.1"/>
</dbReference>
<dbReference type="OrthoDB" id="7828060at2"/>
<dbReference type="EMBL" id="FNAY01000030">
    <property type="protein sequence ID" value="SDG09895.1"/>
    <property type="molecule type" value="Genomic_DNA"/>
</dbReference>
<evidence type="ECO:0000313" key="1">
    <source>
        <dbReference type="EMBL" id="SDG09895.1"/>
    </source>
</evidence>
<evidence type="ECO:0000313" key="2">
    <source>
        <dbReference type="Proteomes" id="UP000183812"/>
    </source>
</evidence>
<dbReference type="Proteomes" id="UP000183812">
    <property type="component" value="Unassembled WGS sequence"/>
</dbReference>
<name>A0A1G7RH05_RHOCA</name>
<organism evidence="1 2">
    <name type="scientific">Rhodobacter capsulatus</name>
    <name type="common">Rhodopseudomonas capsulata</name>
    <dbReference type="NCBI Taxonomy" id="1061"/>
    <lineage>
        <taxon>Bacteria</taxon>
        <taxon>Pseudomonadati</taxon>
        <taxon>Pseudomonadota</taxon>
        <taxon>Alphaproteobacteria</taxon>
        <taxon>Rhodobacterales</taxon>
        <taxon>Rhodobacter group</taxon>
        <taxon>Rhodobacter</taxon>
    </lineage>
</organism>
<protein>
    <submittedName>
        <fullName evidence="1">Uncharacterized protein</fullName>
    </submittedName>
</protein>
<dbReference type="AlphaFoldDB" id="A0A1G7RH05"/>
<accession>A0A1G7RH05</accession>
<gene>
    <name evidence="1" type="ORF">SAMN04244550_03409</name>
</gene>
<reference evidence="1 2" key="1">
    <citation type="submission" date="2016-10" db="EMBL/GenBank/DDBJ databases">
        <authorList>
            <person name="de Groot N.N."/>
        </authorList>
    </citation>
    <scope>NUCLEOTIDE SEQUENCE [LARGE SCALE GENOMIC DNA]</scope>
    <source>
        <strain evidence="2">DSM 938 / 37b4</strain>
    </source>
</reference>